<dbReference type="Gene3D" id="1.10.260.40">
    <property type="entry name" value="lambda repressor-like DNA-binding domains"/>
    <property type="match status" value="1"/>
</dbReference>
<dbReference type="CDD" id="cd00093">
    <property type="entry name" value="HTH_XRE"/>
    <property type="match status" value="1"/>
</dbReference>
<reference evidence="2" key="1">
    <citation type="submission" date="2022-11" db="EMBL/GenBank/DDBJ databases">
        <title>Genomic of Pseudomonas TF18.</title>
        <authorList>
            <person name="Liu T."/>
        </authorList>
    </citation>
    <scope>NUCLEOTIDE SEQUENCE</scope>
    <source>
        <strain evidence="2">TF18</strain>
    </source>
</reference>
<sequence length="101" mass="11286">MDTSLIDQVAMIKERVITILKSSGIRLPELEERTGISRYTWNNLKNTARKREIKAEEIEAIVKLFPQYALWVVSGEIAPEAGQISPDYAVADSNLPNQNAG</sequence>
<evidence type="ECO:0000259" key="1">
    <source>
        <dbReference type="Pfam" id="PF13443"/>
    </source>
</evidence>
<feature type="domain" description="HTH cro/C1-type" evidence="1">
    <location>
        <begin position="19"/>
        <end position="63"/>
    </location>
</feature>
<dbReference type="Proteomes" id="UP001164632">
    <property type="component" value="Chromosome"/>
</dbReference>
<evidence type="ECO:0000313" key="3">
    <source>
        <dbReference type="Proteomes" id="UP001164632"/>
    </source>
</evidence>
<gene>
    <name evidence="2" type="ORF">OSV15_06210</name>
</gene>
<evidence type="ECO:0000313" key="2">
    <source>
        <dbReference type="EMBL" id="WAE53785.1"/>
    </source>
</evidence>
<dbReference type="Pfam" id="PF13443">
    <property type="entry name" value="HTH_26"/>
    <property type="match status" value="1"/>
</dbReference>
<dbReference type="InterPro" id="IPR001387">
    <property type="entry name" value="Cro/C1-type_HTH"/>
</dbReference>
<proteinExistence type="predicted"/>
<dbReference type="RefSeq" id="WP_267932372.1">
    <property type="nucleotide sequence ID" value="NZ_CP113257.1"/>
</dbReference>
<organism evidence="2 3">
    <name type="scientific">Stutzerimonas frequens</name>
    <dbReference type="NCBI Taxonomy" id="2968969"/>
    <lineage>
        <taxon>Bacteria</taxon>
        <taxon>Pseudomonadati</taxon>
        <taxon>Pseudomonadota</taxon>
        <taxon>Gammaproteobacteria</taxon>
        <taxon>Pseudomonadales</taxon>
        <taxon>Pseudomonadaceae</taxon>
        <taxon>Stutzerimonas</taxon>
    </lineage>
</organism>
<dbReference type="EMBL" id="CP113257">
    <property type="protein sequence ID" value="WAE53785.1"/>
    <property type="molecule type" value="Genomic_DNA"/>
</dbReference>
<dbReference type="AlphaFoldDB" id="A0AA47E5C1"/>
<dbReference type="InterPro" id="IPR010982">
    <property type="entry name" value="Lambda_DNA-bd_dom_sf"/>
</dbReference>
<protein>
    <submittedName>
        <fullName evidence="2">Helix-turn-helix transcriptional regulator</fullName>
    </submittedName>
</protein>
<accession>A0AA47E5C1</accession>
<name>A0AA47E5C1_9GAMM</name>
<dbReference type="GO" id="GO:0003677">
    <property type="term" value="F:DNA binding"/>
    <property type="evidence" value="ECO:0007669"/>
    <property type="project" value="InterPro"/>
</dbReference>